<evidence type="ECO:0000256" key="4">
    <source>
        <dbReference type="PROSITE-ProRule" id="PRU00433"/>
    </source>
</evidence>
<evidence type="ECO:0000313" key="7">
    <source>
        <dbReference type="EMBL" id="WPU91159.1"/>
    </source>
</evidence>
<dbReference type="SUPFAM" id="SSF46626">
    <property type="entry name" value="Cytochrome c"/>
    <property type="match status" value="1"/>
</dbReference>
<dbReference type="Pfam" id="PF13442">
    <property type="entry name" value="Cytochrome_CBB3"/>
    <property type="match status" value="1"/>
</dbReference>
<keyword evidence="1 4" id="KW-0349">Heme</keyword>
<dbReference type="Proteomes" id="UP001324380">
    <property type="component" value="Chromosome"/>
</dbReference>
<dbReference type="InterPro" id="IPR036909">
    <property type="entry name" value="Cyt_c-like_dom_sf"/>
</dbReference>
<accession>A0ABZ0THG9</accession>
<keyword evidence="2 4" id="KW-0479">Metal-binding</keyword>
<evidence type="ECO:0000259" key="6">
    <source>
        <dbReference type="PROSITE" id="PS51007"/>
    </source>
</evidence>
<feature type="domain" description="Cytochrome c" evidence="6">
    <location>
        <begin position="54"/>
        <end position="129"/>
    </location>
</feature>
<evidence type="ECO:0000256" key="3">
    <source>
        <dbReference type="ARBA" id="ARBA00023004"/>
    </source>
</evidence>
<feature type="transmembrane region" description="Helical" evidence="5">
    <location>
        <begin position="26"/>
        <end position="44"/>
    </location>
</feature>
<name>A0ABZ0THG9_9SPHI</name>
<sequence>MILIHTSHNSLPHTDERRTKLFRHPALIRLHIGVASLFILLITLCCTKTLKAQTIQPPGKALFENKCAKCHGNDGTKGRWGAKNLHISKLNDDELFRTISTGKGFMPKWSKKLTQAQILIVIEYIKTLRK</sequence>
<evidence type="ECO:0000256" key="1">
    <source>
        <dbReference type="ARBA" id="ARBA00022617"/>
    </source>
</evidence>
<organism evidence="7 8">
    <name type="scientific">Mucilaginibacter sabulilitoris</name>
    <dbReference type="NCBI Taxonomy" id="1173583"/>
    <lineage>
        <taxon>Bacteria</taxon>
        <taxon>Pseudomonadati</taxon>
        <taxon>Bacteroidota</taxon>
        <taxon>Sphingobacteriia</taxon>
        <taxon>Sphingobacteriales</taxon>
        <taxon>Sphingobacteriaceae</taxon>
        <taxon>Mucilaginibacter</taxon>
    </lineage>
</organism>
<dbReference type="EMBL" id="CP139558">
    <property type="protein sequence ID" value="WPU91159.1"/>
    <property type="molecule type" value="Genomic_DNA"/>
</dbReference>
<dbReference type="RefSeq" id="WP_321560327.1">
    <property type="nucleotide sequence ID" value="NZ_CP139558.1"/>
</dbReference>
<dbReference type="InterPro" id="IPR009056">
    <property type="entry name" value="Cyt_c-like_dom"/>
</dbReference>
<keyword evidence="5" id="KW-0812">Transmembrane</keyword>
<keyword evidence="5" id="KW-1133">Transmembrane helix</keyword>
<evidence type="ECO:0000256" key="2">
    <source>
        <dbReference type="ARBA" id="ARBA00022723"/>
    </source>
</evidence>
<gene>
    <name evidence="7" type="ORF">SNE25_17725</name>
</gene>
<keyword evidence="3 4" id="KW-0408">Iron</keyword>
<keyword evidence="8" id="KW-1185">Reference proteome</keyword>
<evidence type="ECO:0000313" key="8">
    <source>
        <dbReference type="Proteomes" id="UP001324380"/>
    </source>
</evidence>
<protein>
    <submittedName>
        <fullName evidence="7">Cytochrome c</fullName>
    </submittedName>
</protein>
<reference evidence="7 8" key="1">
    <citation type="submission" date="2023-11" db="EMBL/GenBank/DDBJ databases">
        <title>Analysis of the Genomes of Mucilaginibacter gossypii cycad 4 and M. sabulilitoris SNA2: microbes with the potential for plant growth promotion.</title>
        <authorList>
            <person name="Hirsch A.M."/>
            <person name="Humm E."/>
            <person name="Rubbi M."/>
            <person name="Del Vecchio G."/>
            <person name="Ha S.M."/>
            <person name="Pellegrini M."/>
            <person name="Gunsalus R.P."/>
        </authorList>
    </citation>
    <scope>NUCLEOTIDE SEQUENCE [LARGE SCALE GENOMIC DNA]</scope>
    <source>
        <strain evidence="7 8">SNA2</strain>
    </source>
</reference>
<dbReference type="PROSITE" id="PS51007">
    <property type="entry name" value="CYTC"/>
    <property type="match status" value="1"/>
</dbReference>
<proteinExistence type="predicted"/>
<keyword evidence="5" id="KW-0472">Membrane</keyword>
<dbReference type="Gene3D" id="1.10.760.10">
    <property type="entry name" value="Cytochrome c-like domain"/>
    <property type="match status" value="1"/>
</dbReference>
<evidence type="ECO:0000256" key="5">
    <source>
        <dbReference type="SAM" id="Phobius"/>
    </source>
</evidence>